<proteinExistence type="predicted"/>
<sequence length="717" mass="79751">MNLRGCGQVHFISVINGSEVIKMPNIARGKSVLKFKCLEQIYDSNDCQESLQRHPPKVIRGLAMDNDVDNATPEVKRECIEEESEGDFGTATLKQLKQACKSKKRKSPKSIKLATVKQEVSDLPCEEDELDLWETLVSWKQKVKKSKSKRKKTFNCGSALSEIDNSGCVSEDTPSSLVLVDISSEISYPLQIKVENPELNPVQPQAISFVHSDENRNLTSEMAETVERCSSDQALKTNLGDPQRSYLNQYFLEYKVQPKSIDTSNCVLNQISYNVIEQMGHDSTFPESSSFEDIRMTEGSVVTDQPSVFCGSDIPREDDMSDPVTCDYHPPSFGSQAATGEENVVTSLDEFKSMVTEQKPSIAVVTSTELQASNCQNGDVEEVALRSPSMDFSPPGQDNKVSLSPICVASLPSITSVVEDEHSSVDNYVVPLSCSPVIQLSDSIGDVMMPHLPERLFSTRKIISPICQQKLRKAMDFDELQDDVEIHSCKEVQLEKTASPGVKRARTIFGSESPETMNAVDLRTKGRKRMRTRNYEGRVPHSIGSVNGSRASQKLQNVGNVSSSVQMCSQNAIAFSKQQIHDIERVATKLMTGLHSMKSIVVDALQHESRTGTKFRYNTDQVRLAVENVGKVEETAKRWLSMMTRDCDRFCKIMTLAEADAPSPEKSKAENMSSPDAKTVPKERKIMFADEVGGSLCKVKVFKNFETDTEIDTPFTY</sequence>
<keyword evidence="2" id="KW-1185">Reference proteome</keyword>
<name>A0AAW1N6L8_SAPOF</name>
<organism evidence="1 2">
    <name type="scientific">Saponaria officinalis</name>
    <name type="common">Common soapwort</name>
    <name type="synonym">Lychnis saponaria</name>
    <dbReference type="NCBI Taxonomy" id="3572"/>
    <lineage>
        <taxon>Eukaryota</taxon>
        <taxon>Viridiplantae</taxon>
        <taxon>Streptophyta</taxon>
        <taxon>Embryophyta</taxon>
        <taxon>Tracheophyta</taxon>
        <taxon>Spermatophyta</taxon>
        <taxon>Magnoliopsida</taxon>
        <taxon>eudicotyledons</taxon>
        <taxon>Gunneridae</taxon>
        <taxon>Pentapetalae</taxon>
        <taxon>Caryophyllales</taxon>
        <taxon>Caryophyllaceae</taxon>
        <taxon>Caryophylleae</taxon>
        <taxon>Saponaria</taxon>
    </lineage>
</organism>
<comment type="caution">
    <text evidence="1">The sequence shown here is derived from an EMBL/GenBank/DDBJ whole genome shotgun (WGS) entry which is preliminary data.</text>
</comment>
<dbReference type="EMBL" id="JBDFQZ010000001">
    <property type="protein sequence ID" value="KAK9756459.1"/>
    <property type="molecule type" value="Genomic_DNA"/>
</dbReference>
<dbReference type="PANTHER" id="PTHR34461:SF2">
    <property type="entry name" value="EXPRESSED PROTEIN"/>
    <property type="match status" value="1"/>
</dbReference>
<dbReference type="Proteomes" id="UP001443914">
    <property type="component" value="Unassembled WGS sequence"/>
</dbReference>
<gene>
    <name evidence="1" type="ORF">RND81_01G099300</name>
</gene>
<dbReference type="PANTHER" id="PTHR34461">
    <property type="entry name" value="EXPRESSED PROTEIN"/>
    <property type="match status" value="1"/>
</dbReference>
<evidence type="ECO:0000313" key="1">
    <source>
        <dbReference type="EMBL" id="KAK9756459.1"/>
    </source>
</evidence>
<reference evidence="1" key="1">
    <citation type="submission" date="2024-03" db="EMBL/GenBank/DDBJ databases">
        <title>WGS assembly of Saponaria officinalis var. Norfolk2.</title>
        <authorList>
            <person name="Jenkins J."/>
            <person name="Shu S."/>
            <person name="Grimwood J."/>
            <person name="Barry K."/>
            <person name="Goodstein D."/>
            <person name="Schmutz J."/>
            <person name="Leebens-Mack J."/>
            <person name="Osbourn A."/>
        </authorList>
    </citation>
    <scope>NUCLEOTIDE SEQUENCE [LARGE SCALE GENOMIC DNA]</scope>
    <source>
        <strain evidence="1">JIC</strain>
    </source>
</reference>
<protein>
    <submittedName>
        <fullName evidence="1">Uncharacterized protein</fullName>
    </submittedName>
</protein>
<accession>A0AAW1N6L8</accession>
<dbReference type="AlphaFoldDB" id="A0AAW1N6L8"/>
<evidence type="ECO:0000313" key="2">
    <source>
        <dbReference type="Proteomes" id="UP001443914"/>
    </source>
</evidence>